<evidence type="ECO:0000256" key="10">
    <source>
        <dbReference type="ARBA" id="ARBA00023002"/>
    </source>
</evidence>
<dbReference type="InterPro" id="IPR006066">
    <property type="entry name" value="NO2/SO3_Rdtase_FeS/sirohaem_BS"/>
</dbReference>
<dbReference type="GO" id="GO:0051539">
    <property type="term" value="F:4 iron, 4 sulfur cluster binding"/>
    <property type="evidence" value="ECO:0007669"/>
    <property type="project" value="UniProtKB-KW"/>
</dbReference>
<evidence type="ECO:0000256" key="15">
    <source>
        <dbReference type="PIRNR" id="PIRNR037149"/>
    </source>
</evidence>
<dbReference type="Pfam" id="PF03460">
    <property type="entry name" value="NIR_SIR_ferr"/>
    <property type="match status" value="1"/>
</dbReference>
<comment type="cofactor">
    <cofactor evidence="1 15">
        <name>FAD</name>
        <dbReference type="ChEBI" id="CHEBI:57692"/>
    </cofactor>
</comment>
<feature type="domain" description="NADH-rubredoxin oxidoreductase C-terminal" evidence="21">
    <location>
        <begin position="316"/>
        <end position="383"/>
    </location>
</feature>
<dbReference type="OrthoDB" id="9768666at2"/>
<gene>
    <name evidence="23" type="primary">nasD</name>
    <name evidence="22" type="ORF">CLV79_103373</name>
    <name evidence="23" type="ORF">LOS8367_00025</name>
</gene>
<dbReference type="Gene3D" id="3.30.413.10">
    <property type="entry name" value="Sulfite Reductase Hemoprotein, domain 1"/>
    <property type="match status" value="1"/>
</dbReference>
<dbReference type="InterPro" id="IPR017121">
    <property type="entry name" value="Nitrite_Rdtase_lsu"/>
</dbReference>
<evidence type="ECO:0000259" key="18">
    <source>
        <dbReference type="Pfam" id="PF03460"/>
    </source>
</evidence>
<dbReference type="GO" id="GO:0008942">
    <property type="term" value="F:nitrite reductase [NAD(P)H] activity"/>
    <property type="evidence" value="ECO:0007669"/>
    <property type="project" value="UniProtKB-EC"/>
</dbReference>
<feature type="domain" description="Nitrite/Sulfite reductase ferredoxin-like" evidence="18">
    <location>
        <begin position="557"/>
        <end position="621"/>
    </location>
</feature>
<comment type="similarity">
    <text evidence="3">Belongs to the nitrite and sulfite reductase 4Fe-4S domain family.</text>
</comment>
<evidence type="ECO:0000256" key="9">
    <source>
        <dbReference type="ARBA" id="ARBA00022827"/>
    </source>
</evidence>
<dbReference type="Pfam" id="PF07992">
    <property type="entry name" value="Pyr_redox_2"/>
    <property type="match status" value="1"/>
</dbReference>
<keyword evidence="13 15" id="KW-0534">Nitrate assimilation</keyword>
<dbReference type="GO" id="GO:0042128">
    <property type="term" value="P:nitrate assimilation"/>
    <property type="evidence" value="ECO:0007669"/>
    <property type="project" value="UniProtKB-UniRule"/>
</dbReference>
<keyword evidence="6 15" id="KW-0285">Flavoprotein</keyword>
<sequence>MTQKLVVIGAGMASGRMLEHLFESDPSAYEVTLFNAEPRGNYNRLMLSPVLSGENTYAEIVTHDEDWYAANGVACRFGERVVEIDREAKLVVGEKGAVPYDKLVIATGSDPFMIPLPGHDLEGVIPYRDLEDTERMMGLSAKPDAKAVVIGGGLLGLEAAAGMAARGVDVTVVHIMGHLMERQLDEAAGYLLRRALTDKGIKVMCSANSREILGENGHVKALLLDDGTELPCDLLVMAVGIRPSVALAKSAGLAVGRGVHVDDQMVTSDTDVLALGECVEHNGAVFGLVAPLYDQAKVLAQTLLGQEAAFRPKEVATKLKVTGCDLFSAGDFAEGEGREDIVFRDPARGVYKRLVLEGERLIGAVMYGDTADGAWFHGLIKDRENVSEMRDTLIFGPAFQGGASADPMAAVAALPADAEICGCNGVCKGRIVEAVEGGATTIEDVRAVTKASGSCGTCTGLVEQVMALSLGDDFVMPTAKPVCRCTDLTHEDVRRLIKAQELKSQPAVWQELGWTTPNGCHVCRPAVNYYLLADWPLEYQDDPQSRFVNERNHANIQKDGTYSVVPRMWGGLTNPRELRAIADAADKYGVPTVKVTGGQRIDLLGVRKEDLPAMWADLNEAGLVSGHAYSKGLRTVKTCVGREHCRFGTQDSTGLGVKLEKRLWGSWTPHKVKLAVSGCPRNCAEATCKDLGIVCVDSGFEIGVGGAAGMDLKEIQPLVKVATEAEAEEWSVAFVQLYREHAKYLDRPYKWIAKVGMDWVREALSDADERAALVARFDLSQTIYQKDPWAERAEPAQARRFQPLADLTLEAAE</sequence>
<dbReference type="EMBL" id="FWFY01000001">
    <property type="protein sequence ID" value="SLN12007.1"/>
    <property type="molecule type" value="Genomic_DNA"/>
</dbReference>
<evidence type="ECO:0000313" key="25">
    <source>
        <dbReference type="Proteomes" id="UP000240624"/>
    </source>
</evidence>
<dbReference type="InterPro" id="IPR006067">
    <property type="entry name" value="NO2/SO3_Rdtase_4Fe4S_dom"/>
</dbReference>
<dbReference type="PRINTS" id="PR00368">
    <property type="entry name" value="FADPNR"/>
</dbReference>
<organism evidence="23 24">
    <name type="scientific">Limimaricola soesokkakensis</name>
    <dbReference type="NCBI Taxonomy" id="1343159"/>
    <lineage>
        <taxon>Bacteria</taxon>
        <taxon>Pseudomonadati</taxon>
        <taxon>Pseudomonadota</taxon>
        <taxon>Alphaproteobacteria</taxon>
        <taxon>Rhodobacterales</taxon>
        <taxon>Paracoccaceae</taxon>
        <taxon>Limimaricola</taxon>
    </lineage>
</organism>
<dbReference type="InterPro" id="IPR036136">
    <property type="entry name" value="Nit/Sulf_reduc_fer-like_dom_sf"/>
</dbReference>
<dbReference type="GO" id="GO:0046872">
    <property type="term" value="F:metal ion binding"/>
    <property type="evidence" value="ECO:0007669"/>
    <property type="project" value="UniProtKB-KW"/>
</dbReference>
<name>A0A1X6Y6R9_9RHOB</name>
<keyword evidence="12 16" id="KW-0411">Iron-sulfur</keyword>
<evidence type="ECO:0000256" key="8">
    <source>
        <dbReference type="ARBA" id="ARBA00022723"/>
    </source>
</evidence>
<dbReference type="Proteomes" id="UP000193495">
    <property type="component" value="Unassembled WGS sequence"/>
</dbReference>
<keyword evidence="7" id="KW-0001">2Fe-2S</keyword>
<dbReference type="Gene3D" id="1.10.10.1100">
    <property type="entry name" value="BFD-like [2Fe-2S]-binding domain"/>
    <property type="match status" value="1"/>
</dbReference>
<dbReference type="InterPro" id="IPR023753">
    <property type="entry name" value="FAD/NAD-binding_dom"/>
</dbReference>
<evidence type="ECO:0000256" key="7">
    <source>
        <dbReference type="ARBA" id="ARBA00022714"/>
    </source>
</evidence>
<dbReference type="RefSeq" id="WP_085894420.1">
    <property type="nucleotide sequence ID" value="NZ_FWFY01000001.1"/>
</dbReference>
<evidence type="ECO:0000259" key="20">
    <source>
        <dbReference type="Pfam" id="PF07992"/>
    </source>
</evidence>
<dbReference type="EC" id="1.7.1.4" evidence="23"/>
<evidence type="ECO:0000256" key="13">
    <source>
        <dbReference type="ARBA" id="ARBA00023063"/>
    </source>
</evidence>
<dbReference type="SUPFAM" id="SSF51905">
    <property type="entry name" value="FAD/NAD(P)-binding domain"/>
    <property type="match status" value="2"/>
</dbReference>
<dbReference type="InterPro" id="IPR041575">
    <property type="entry name" value="Rubredoxin_C"/>
</dbReference>
<evidence type="ECO:0000313" key="24">
    <source>
        <dbReference type="Proteomes" id="UP000193495"/>
    </source>
</evidence>
<feature type="binding site" evidence="16">
    <location>
        <position position="683"/>
    </location>
    <ligand>
        <name>[4Fe-4S] cluster</name>
        <dbReference type="ChEBI" id="CHEBI:49883"/>
    </ligand>
</feature>
<evidence type="ECO:0000259" key="21">
    <source>
        <dbReference type="Pfam" id="PF18267"/>
    </source>
</evidence>
<reference evidence="22 25" key="2">
    <citation type="submission" date="2018-03" db="EMBL/GenBank/DDBJ databases">
        <title>Genomic Encyclopedia of Archaeal and Bacterial Type Strains, Phase II (KMG-II): from individual species to whole genera.</title>
        <authorList>
            <person name="Goeker M."/>
        </authorList>
    </citation>
    <scope>NUCLEOTIDE SEQUENCE [LARGE SCALE GENOMIC DNA]</scope>
    <source>
        <strain evidence="22 25">DSM 29956</strain>
    </source>
</reference>
<keyword evidence="8 16" id="KW-0479">Metal-binding</keyword>
<feature type="domain" description="BFD-like [2Fe-2S]-binding" evidence="19">
    <location>
        <begin position="482"/>
        <end position="531"/>
    </location>
</feature>
<evidence type="ECO:0000256" key="16">
    <source>
        <dbReference type="PIRSR" id="PIRSR037149-1"/>
    </source>
</evidence>
<dbReference type="Pfam" id="PF18267">
    <property type="entry name" value="Rubredoxin_C"/>
    <property type="match status" value="1"/>
</dbReference>
<feature type="binding site" evidence="16">
    <location>
        <position position="645"/>
    </location>
    <ligand>
        <name>[4Fe-4S] cluster</name>
        <dbReference type="ChEBI" id="CHEBI:49883"/>
    </ligand>
</feature>
<dbReference type="EMBL" id="PYGB01000003">
    <property type="protein sequence ID" value="PSK87322.1"/>
    <property type="molecule type" value="Genomic_DNA"/>
</dbReference>
<keyword evidence="5 16" id="KW-0349">Heme</keyword>
<evidence type="ECO:0000256" key="6">
    <source>
        <dbReference type="ARBA" id="ARBA00022630"/>
    </source>
</evidence>
<evidence type="ECO:0000256" key="5">
    <source>
        <dbReference type="ARBA" id="ARBA00022617"/>
    </source>
</evidence>
<comment type="cofactor">
    <cofactor evidence="16">
        <name>[4Fe-4S] cluster</name>
        <dbReference type="ChEBI" id="CHEBI:49883"/>
    </cofactor>
    <text evidence="16">Binds 1 [4Fe-4S] cluster per subunit.</text>
</comment>
<feature type="binding site" description="axial binding residue" evidence="16">
    <location>
        <position position="683"/>
    </location>
    <ligand>
        <name>siroheme</name>
        <dbReference type="ChEBI" id="CHEBI:60052"/>
    </ligand>
    <ligandPart>
        <name>Fe</name>
        <dbReference type="ChEBI" id="CHEBI:18248"/>
    </ligandPart>
</feature>
<evidence type="ECO:0000313" key="22">
    <source>
        <dbReference type="EMBL" id="PSK87322.1"/>
    </source>
</evidence>
<feature type="binding site" evidence="16">
    <location>
        <position position="639"/>
    </location>
    <ligand>
        <name>[4Fe-4S] cluster</name>
        <dbReference type="ChEBI" id="CHEBI:49883"/>
    </ligand>
</feature>
<dbReference type="InterPro" id="IPR041854">
    <property type="entry name" value="BFD-like_2Fe2S-bd_dom_sf"/>
</dbReference>
<dbReference type="Pfam" id="PF01077">
    <property type="entry name" value="NIR_SIR"/>
    <property type="match status" value="1"/>
</dbReference>
<dbReference type="GO" id="GO:0050661">
    <property type="term" value="F:NADP binding"/>
    <property type="evidence" value="ECO:0007669"/>
    <property type="project" value="UniProtKB-UniRule"/>
</dbReference>
<feature type="domain" description="Nitrite/sulphite reductase 4Fe-4S" evidence="17">
    <location>
        <begin position="631"/>
        <end position="766"/>
    </location>
</feature>
<dbReference type="PANTHER" id="PTHR43809">
    <property type="entry name" value="NITRITE REDUCTASE (NADH) LARGE SUBUNIT"/>
    <property type="match status" value="1"/>
</dbReference>
<dbReference type="GO" id="GO:0050660">
    <property type="term" value="F:flavin adenine dinucleotide binding"/>
    <property type="evidence" value="ECO:0007669"/>
    <property type="project" value="UniProtKB-UniRule"/>
</dbReference>
<dbReference type="InterPro" id="IPR012744">
    <property type="entry name" value="Nitri_red_NirB"/>
</dbReference>
<evidence type="ECO:0000313" key="23">
    <source>
        <dbReference type="EMBL" id="SLN12007.1"/>
    </source>
</evidence>
<comment type="cofactor">
    <cofactor evidence="14">
        <name>[2Fe-2S] cluster</name>
        <dbReference type="ChEBI" id="CHEBI:190135"/>
    </cofactor>
</comment>
<dbReference type="InterPro" id="IPR016156">
    <property type="entry name" value="FAD/NAD-linked_Rdtase_dimer_sf"/>
</dbReference>
<evidence type="ECO:0000256" key="14">
    <source>
        <dbReference type="ARBA" id="ARBA00034078"/>
    </source>
</evidence>
<dbReference type="AlphaFoldDB" id="A0A1X6Y6R9"/>
<evidence type="ECO:0000256" key="1">
    <source>
        <dbReference type="ARBA" id="ARBA00001974"/>
    </source>
</evidence>
<feature type="domain" description="BFD-like [2Fe-2S]-binding" evidence="19">
    <location>
        <begin position="420"/>
        <end position="467"/>
    </location>
</feature>
<dbReference type="SUPFAM" id="SSF56014">
    <property type="entry name" value="Nitrite and sulphite reductase 4Fe-4S domain-like"/>
    <property type="match status" value="1"/>
</dbReference>
<keyword evidence="9 15" id="KW-0274">FAD</keyword>
<keyword evidence="4 16" id="KW-0004">4Fe-4S</keyword>
<dbReference type="PRINTS" id="PR00397">
    <property type="entry name" value="SIROHAEM"/>
</dbReference>
<reference evidence="23 24" key="1">
    <citation type="submission" date="2017-03" db="EMBL/GenBank/DDBJ databases">
        <authorList>
            <person name="Afonso C.L."/>
            <person name="Miller P.J."/>
            <person name="Scott M.A."/>
            <person name="Spackman E."/>
            <person name="Goraichik I."/>
            <person name="Dimitrov K.M."/>
            <person name="Suarez D.L."/>
            <person name="Swayne D.E."/>
        </authorList>
    </citation>
    <scope>NUCLEOTIDE SEQUENCE [LARGE SCALE GENOMIC DNA]</scope>
    <source>
        <strain evidence="23 24">CECT 8367</strain>
    </source>
</reference>
<dbReference type="PROSITE" id="PS00365">
    <property type="entry name" value="NIR_SIR"/>
    <property type="match status" value="1"/>
</dbReference>
<feature type="binding site" evidence="16">
    <location>
        <position position="679"/>
    </location>
    <ligand>
        <name>[4Fe-4S] cluster</name>
        <dbReference type="ChEBI" id="CHEBI:49883"/>
    </ligand>
</feature>
<protein>
    <submittedName>
        <fullName evidence="22">Assimilatory nitrite reductase (NAD(P)H) large subunit</fullName>
    </submittedName>
    <submittedName>
        <fullName evidence="23">Nitrite reductase [NAD(P)H]</fullName>
        <ecNumber evidence="23">1.7.1.4</ecNumber>
    </submittedName>
</protein>
<feature type="domain" description="FAD/NAD(P)-binding" evidence="20">
    <location>
        <begin position="4"/>
        <end position="279"/>
    </location>
</feature>
<evidence type="ECO:0000256" key="4">
    <source>
        <dbReference type="ARBA" id="ARBA00022485"/>
    </source>
</evidence>
<dbReference type="InterPro" id="IPR005117">
    <property type="entry name" value="NiRdtase/SiRdtase_haem-b_fer"/>
</dbReference>
<dbReference type="InterPro" id="IPR007419">
    <property type="entry name" value="BFD-like_2Fe2S-bd_dom"/>
</dbReference>
<evidence type="ECO:0000256" key="11">
    <source>
        <dbReference type="ARBA" id="ARBA00023004"/>
    </source>
</evidence>
<evidence type="ECO:0000256" key="3">
    <source>
        <dbReference type="ARBA" id="ARBA00010429"/>
    </source>
</evidence>
<evidence type="ECO:0000259" key="19">
    <source>
        <dbReference type="Pfam" id="PF04324"/>
    </source>
</evidence>
<comment type="pathway">
    <text evidence="2">Nitrogen metabolism; nitrate reduction (assimilation).</text>
</comment>
<evidence type="ECO:0000256" key="12">
    <source>
        <dbReference type="ARBA" id="ARBA00023014"/>
    </source>
</evidence>
<dbReference type="SUPFAM" id="SSF55124">
    <property type="entry name" value="Nitrite/Sulfite reductase N-terminal domain-like"/>
    <property type="match status" value="1"/>
</dbReference>
<dbReference type="Gene3D" id="3.50.50.60">
    <property type="entry name" value="FAD/NAD(P)-binding domain"/>
    <property type="match status" value="2"/>
</dbReference>
<dbReference type="GO" id="GO:0051537">
    <property type="term" value="F:2 iron, 2 sulfur cluster binding"/>
    <property type="evidence" value="ECO:0007669"/>
    <property type="project" value="UniProtKB-KW"/>
</dbReference>
<proteinExistence type="inferred from homology"/>
<dbReference type="PIRSF" id="PIRSF037149">
    <property type="entry name" value="NirB"/>
    <property type="match status" value="1"/>
</dbReference>
<dbReference type="Pfam" id="PF04324">
    <property type="entry name" value="Fer2_BFD"/>
    <property type="match status" value="2"/>
</dbReference>
<dbReference type="CDD" id="cd19944">
    <property type="entry name" value="NirB_Fer2_BFD-like_2"/>
    <property type="match status" value="1"/>
</dbReference>
<dbReference type="InterPro" id="IPR052034">
    <property type="entry name" value="NasD-like"/>
</dbReference>
<evidence type="ECO:0000259" key="17">
    <source>
        <dbReference type="Pfam" id="PF01077"/>
    </source>
</evidence>
<dbReference type="Gene3D" id="3.30.390.30">
    <property type="match status" value="1"/>
</dbReference>
<keyword evidence="25" id="KW-1185">Reference proteome</keyword>
<dbReference type="GO" id="GO:0020037">
    <property type="term" value="F:heme binding"/>
    <property type="evidence" value="ECO:0007669"/>
    <property type="project" value="InterPro"/>
</dbReference>
<dbReference type="Proteomes" id="UP000240624">
    <property type="component" value="Unassembled WGS sequence"/>
</dbReference>
<keyword evidence="11 16" id="KW-0408">Iron</keyword>
<dbReference type="NCBIfam" id="TIGR02374">
    <property type="entry name" value="nitri_red_nirB"/>
    <property type="match status" value="1"/>
</dbReference>
<evidence type="ECO:0000256" key="2">
    <source>
        <dbReference type="ARBA" id="ARBA00005096"/>
    </source>
</evidence>
<dbReference type="InterPro" id="IPR036188">
    <property type="entry name" value="FAD/NAD-bd_sf"/>
</dbReference>
<dbReference type="PANTHER" id="PTHR43809:SF1">
    <property type="entry name" value="NITRITE REDUCTASE (NADH) LARGE SUBUNIT"/>
    <property type="match status" value="1"/>
</dbReference>
<dbReference type="CDD" id="cd19943">
    <property type="entry name" value="NirB_Fer2_BFD-like_1"/>
    <property type="match status" value="1"/>
</dbReference>
<comment type="cofactor">
    <cofactor evidence="16">
        <name>siroheme</name>
        <dbReference type="ChEBI" id="CHEBI:60052"/>
    </cofactor>
    <text evidence="16">Binds 1 siroheme per subunit.</text>
</comment>
<keyword evidence="10 23" id="KW-0560">Oxidoreductase</keyword>
<dbReference type="UniPathway" id="UPA00653"/>
<accession>A0A1X6Y6R9</accession>
<dbReference type="InterPro" id="IPR045854">
    <property type="entry name" value="NO2/SO3_Rdtase_4Fe4S_sf"/>
</dbReference>